<accession>A0A3G8QPH8</accession>
<reference evidence="1 2" key="1">
    <citation type="submission" date="2018-07" db="EMBL/GenBank/DDBJ databases">
        <title>Genome sequences of Haloplanus aerogenes JCM 16430T.</title>
        <authorList>
            <person name="Kim Y.B."/>
            <person name="Roh S.W."/>
        </authorList>
    </citation>
    <scope>NUCLEOTIDE SEQUENCE [LARGE SCALE GENOMIC DNA]</scope>
    <source>
        <strain evidence="1 2">JCM 16430</strain>
    </source>
</reference>
<dbReference type="InterPro" id="IPR023833">
    <property type="entry name" value="Signal_pept_SipW-depend-type"/>
</dbReference>
<dbReference type="EMBL" id="CP034145">
    <property type="protein sequence ID" value="AZH24363.1"/>
    <property type="molecule type" value="Genomic_DNA"/>
</dbReference>
<evidence type="ECO:0000313" key="1">
    <source>
        <dbReference type="EMBL" id="AZH24363.1"/>
    </source>
</evidence>
<protein>
    <submittedName>
        <fullName evidence="1">Uncharacterized protein</fullName>
    </submittedName>
</protein>
<sequence>METMDGDGFRLTRRRALSALAATGAVSAGVGVGTDAFFSDAESFDGNRVVAGELDLAVAWHKVVETATTRVATSDGWPTPRSDATAPGCDLADLKPGDSATLTLALRIDGLPGYLSLVGHERTDAERGQSEAEAGYFREAAPNAEGELDELTTATLSYLTPDDPTAPEAGGTATPAYTGSLASLVGLCDLGTGVPLDGDEAAGVYDCLVGGAPLGTYGGGQTHYLRMEWTVPPWVGSGIASDAFAFDVGLYGVQEGGG</sequence>
<organism evidence="1 2">
    <name type="scientific">Haloplanus aerogenes</name>
    <dbReference type="NCBI Taxonomy" id="660522"/>
    <lineage>
        <taxon>Archaea</taxon>
        <taxon>Methanobacteriati</taxon>
        <taxon>Methanobacteriota</taxon>
        <taxon>Stenosarchaea group</taxon>
        <taxon>Halobacteria</taxon>
        <taxon>Halobacteriales</taxon>
        <taxon>Haloferacaceae</taxon>
        <taxon>Haloplanus</taxon>
    </lineage>
</organism>
<dbReference type="KEGG" id="haer:DU502_02770"/>
<proteinExistence type="predicted"/>
<gene>
    <name evidence="1" type="ORF">DU502_02770</name>
</gene>
<evidence type="ECO:0000313" key="2">
    <source>
        <dbReference type="Proteomes" id="UP000282007"/>
    </source>
</evidence>
<dbReference type="Proteomes" id="UP000282007">
    <property type="component" value="Chromosome"/>
</dbReference>
<dbReference type="OrthoDB" id="307449at2157"/>
<dbReference type="AlphaFoldDB" id="A0A3G8QPH8"/>
<name>A0A3G8QPH8_9EURY</name>
<keyword evidence="2" id="KW-1185">Reference proteome</keyword>
<dbReference type="NCBIfam" id="TIGR04088">
    <property type="entry name" value="cognate_SipW"/>
    <property type="match status" value="1"/>
</dbReference>